<comment type="subcellular location">
    <subcellularLocation>
        <location evidence="1">Nucleus</location>
    </subcellularLocation>
</comment>
<dbReference type="GO" id="GO:0005634">
    <property type="term" value="C:nucleus"/>
    <property type="evidence" value="ECO:0007669"/>
    <property type="project" value="UniProtKB-SubCell"/>
</dbReference>
<dbReference type="InterPro" id="IPR016849">
    <property type="entry name" value="Rtt109"/>
</dbReference>
<sequence length="505" mass="55600">MSLRNVLLDALSKLPGERTFHIHVLVSAPRRYGLYPYASVRHRIYVNDILILLAEQPPNEPVSRVFVSGIHAAVYTIPSTASAILYVSKVDGTGQGASPSPTATLIRALISFYVDPTTRPVPATHLWVHLFARAQNQYLFPNSSEHPRKRVLTDVQLCMWWKRIFSDVARNVGDKLQSVKLHYTLPGYDQLEARQALGGISVANPPRDAAHWNYGHPYSQTDVPLPYISRGGSSSRQNLGQFIPSFDDDPKSRFMDEIACTNEGDLVKSPPRKRARTNDDERKDKEESRPAGELGHVSVDDFWERMSFRQECVAGAVTAFFVGVFSSAPPAPDAPPVPTHLSAQPGQVSHHMIKRLVSSLLTGVEFSNSERAIRGTQILEGSIKGLCDGLASNGPERPSQVATPSDESGRRTPEREAAVAPPPPQTPPRRVVAYSRDDDVTPNPFPEAEPVTSLETYHSHIYGSVLARNSLIGLKDGRTGAEAGLDTARPAEVTILPVRRKPKKR</sequence>
<keyword evidence="8" id="KW-0539">Nucleus</keyword>
<evidence type="ECO:0000313" key="12">
    <source>
        <dbReference type="Proteomes" id="UP000294933"/>
    </source>
</evidence>
<comment type="catalytic activity">
    <reaction evidence="9">
        <text>L-lysyl-[histone] + acetyl-CoA = N(6)-acetyl-L-lysyl-[histone] + CoA + H(+)</text>
        <dbReference type="Rhea" id="RHEA:21992"/>
        <dbReference type="Rhea" id="RHEA-COMP:9845"/>
        <dbReference type="Rhea" id="RHEA-COMP:11338"/>
        <dbReference type="ChEBI" id="CHEBI:15378"/>
        <dbReference type="ChEBI" id="CHEBI:29969"/>
        <dbReference type="ChEBI" id="CHEBI:57287"/>
        <dbReference type="ChEBI" id="CHEBI:57288"/>
        <dbReference type="ChEBI" id="CHEBI:61930"/>
        <dbReference type="EC" id="2.3.1.48"/>
    </reaction>
    <physiologicalReaction direction="left-to-right" evidence="9">
        <dbReference type="Rhea" id="RHEA:21993"/>
    </physiologicalReaction>
</comment>
<evidence type="ECO:0000256" key="7">
    <source>
        <dbReference type="ARBA" id="ARBA00023163"/>
    </source>
</evidence>
<dbReference type="PANTHER" id="PTHR31571">
    <property type="entry name" value="ALTERED INHERITANCE OF MITOCHONDRIA PROTEIN 6"/>
    <property type="match status" value="1"/>
</dbReference>
<keyword evidence="5" id="KW-0007">Acetylation</keyword>
<protein>
    <recommendedName>
        <fullName evidence="2">histone acetyltransferase</fullName>
        <ecNumber evidence="2">2.3.1.48</ecNumber>
    </recommendedName>
</protein>
<evidence type="ECO:0000256" key="6">
    <source>
        <dbReference type="ARBA" id="ARBA00023015"/>
    </source>
</evidence>
<dbReference type="EMBL" id="ML170171">
    <property type="protein sequence ID" value="TDL23146.1"/>
    <property type="molecule type" value="Genomic_DNA"/>
</dbReference>
<keyword evidence="4" id="KW-0227">DNA damage</keyword>
<feature type="region of interest" description="Disordered" evidence="10">
    <location>
        <begin position="389"/>
        <end position="431"/>
    </location>
</feature>
<proteinExistence type="predicted"/>
<evidence type="ECO:0000256" key="3">
    <source>
        <dbReference type="ARBA" id="ARBA00022679"/>
    </source>
</evidence>
<dbReference type="GO" id="GO:0032931">
    <property type="term" value="F:histone H3K56 acetyltransferase activity"/>
    <property type="evidence" value="ECO:0007669"/>
    <property type="project" value="TreeGrafter"/>
</dbReference>
<feature type="compositionally biased region" description="Basic and acidic residues" evidence="10">
    <location>
        <begin position="407"/>
        <end position="417"/>
    </location>
</feature>
<evidence type="ECO:0000256" key="8">
    <source>
        <dbReference type="ARBA" id="ARBA00023242"/>
    </source>
</evidence>
<organism evidence="11 12">
    <name type="scientific">Rickenella mellea</name>
    <dbReference type="NCBI Taxonomy" id="50990"/>
    <lineage>
        <taxon>Eukaryota</taxon>
        <taxon>Fungi</taxon>
        <taxon>Dikarya</taxon>
        <taxon>Basidiomycota</taxon>
        <taxon>Agaricomycotina</taxon>
        <taxon>Agaricomycetes</taxon>
        <taxon>Hymenochaetales</taxon>
        <taxon>Rickenellaceae</taxon>
        <taxon>Rickenella</taxon>
    </lineage>
</organism>
<dbReference type="AlphaFoldDB" id="A0A4Y7Q745"/>
<dbReference type="EC" id="2.3.1.48" evidence="2"/>
<keyword evidence="12" id="KW-1185">Reference proteome</keyword>
<dbReference type="Proteomes" id="UP000294933">
    <property type="component" value="Unassembled WGS sequence"/>
</dbReference>
<evidence type="ECO:0000256" key="2">
    <source>
        <dbReference type="ARBA" id="ARBA00013184"/>
    </source>
</evidence>
<evidence type="ECO:0000256" key="4">
    <source>
        <dbReference type="ARBA" id="ARBA00022763"/>
    </source>
</evidence>
<dbReference type="InterPro" id="IPR051236">
    <property type="entry name" value="HAT_RTT109-like"/>
</dbReference>
<dbReference type="VEuPathDB" id="FungiDB:BD410DRAFT_787444"/>
<accession>A0A4Y7Q745</accession>
<keyword evidence="3" id="KW-0808">Transferase</keyword>
<dbReference type="STRING" id="50990.A0A4Y7Q745"/>
<dbReference type="InterPro" id="IPR013178">
    <property type="entry name" value="Histone_AcTrfase_Rtt109/CBP"/>
</dbReference>
<keyword evidence="7" id="KW-0804">Transcription</keyword>
<reference evidence="11 12" key="1">
    <citation type="submission" date="2018-06" db="EMBL/GenBank/DDBJ databases">
        <title>A transcriptomic atlas of mushroom development highlights an independent origin of complex multicellularity.</title>
        <authorList>
            <consortium name="DOE Joint Genome Institute"/>
            <person name="Krizsan K."/>
            <person name="Almasi E."/>
            <person name="Merenyi Z."/>
            <person name="Sahu N."/>
            <person name="Viragh M."/>
            <person name="Koszo T."/>
            <person name="Mondo S."/>
            <person name="Kiss B."/>
            <person name="Balint B."/>
            <person name="Kues U."/>
            <person name="Barry K."/>
            <person name="Hegedus J.C."/>
            <person name="Henrissat B."/>
            <person name="Johnson J."/>
            <person name="Lipzen A."/>
            <person name="Ohm R."/>
            <person name="Nagy I."/>
            <person name="Pangilinan J."/>
            <person name="Yan J."/>
            <person name="Xiong Y."/>
            <person name="Grigoriev I.V."/>
            <person name="Hibbett D.S."/>
            <person name="Nagy L.G."/>
        </authorList>
    </citation>
    <scope>NUCLEOTIDE SEQUENCE [LARGE SCALE GENOMIC DNA]</scope>
    <source>
        <strain evidence="11 12">SZMC22713</strain>
    </source>
</reference>
<dbReference type="GO" id="GO:0006974">
    <property type="term" value="P:DNA damage response"/>
    <property type="evidence" value="ECO:0007669"/>
    <property type="project" value="UniProtKB-KW"/>
</dbReference>
<evidence type="ECO:0000256" key="10">
    <source>
        <dbReference type="SAM" id="MobiDB-lite"/>
    </source>
</evidence>
<feature type="compositionally biased region" description="Basic and acidic residues" evidence="10">
    <location>
        <begin position="276"/>
        <end position="290"/>
    </location>
</feature>
<dbReference type="OrthoDB" id="3361892at2759"/>
<keyword evidence="6" id="KW-0805">Transcription regulation</keyword>
<evidence type="ECO:0000256" key="1">
    <source>
        <dbReference type="ARBA" id="ARBA00004123"/>
    </source>
</evidence>
<feature type="region of interest" description="Disordered" evidence="10">
    <location>
        <begin position="260"/>
        <end position="293"/>
    </location>
</feature>
<dbReference type="SMART" id="SM01250">
    <property type="entry name" value="KAT11"/>
    <property type="match status" value="1"/>
</dbReference>
<dbReference type="GO" id="GO:0006355">
    <property type="term" value="P:regulation of DNA-templated transcription"/>
    <property type="evidence" value="ECO:0007669"/>
    <property type="project" value="InterPro"/>
</dbReference>
<evidence type="ECO:0000313" key="11">
    <source>
        <dbReference type="EMBL" id="TDL23146.1"/>
    </source>
</evidence>
<dbReference type="Pfam" id="PF08214">
    <property type="entry name" value="HAT_KAT11"/>
    <property type="match status" value="1"/>
</dbReference>
<dbReference type="PROSITE" id="PS51728">
    <property type="entry name" value="RTT109_HAT"/>
    <property type="match status" value="1"/>
</dbReference>
<dbReference type="PANTHER" id="PTHR31571:SF2">
    <property type="entry name" value="HISTONE ACETYLTRANSFERASE RTT109"/>
    <property type="match status" value="1"/>
</dbReference>
<evidence type="ECO:0000256" key="9">
    <source>
        <dbReference type="ARBA" id="ARBA00048940"/>
    </source>
</evidence>
<evidence type="ECO:0000256" key="5">
    <source>
        <dbReference type="ARBA" id="ARBA00022990"/>
    </source>
</evidence>
<gene>
    <name evidence="11" type="ORF">BD410DRAFT_787444</name>
</gene>
<name>A0A4Y7Q745_9AGAM</name>